<gene>
    <name evidence="3" type="ORF">AVDCRST_MAG76-2449</name>
</gene>
<proteinExistence type="predicted"/>
<feature type="region of interest" description="Disordered" evidence="1">
    <location>
        <begin position="1"/>
        <end position="21"/>
    </location>
</feature>
<feature type="transmembrane region" description="Helical" evidence="2">
    <location>
        <begin position="101"/>
        <end position="121"/>
    </location>
</feature>
<accession>A0A6J4IJU0</accession>
<feature type="transmembrane region" description="Helical" evidence="2">
    <location>
        <begin position="58"/>
        <end position="81"/>
    </location>
</feature>
<keyword evidence="2" id="KW-0472">Membrane</keyword>
<reference evidence="3" key="1">
    <citation type="submission" date="2020-02" db="EMBL/GenBank/DDBJ databases">
        <authorList>
            <person name="Meier V. D."/>
        </authorList>
    </citation>
    <scope>NUCLEOTIDE SEQUENCE</scope>
    <source>
        <strain evidence="3">AVDCRST_MAG76</strain>
    </source>
</reference>
<dbReference type="AlphaFoldDB" id="A0A6J4IJU0"/>
<evidence type="ECO:0000256" key="1">
    <source>
        <dbReference type="SAM" id="MobiDB-lite"/>
    </source>
</evidence>
<sequence length="131" mass="13605">MASPIGRAPGPDAGGDPPRGTPVLLPEGWVGTVTDKIVSTVDGVRAKTTTPVEKIGRAVIWGLLIATAGTALVVALTIGVLRLLYEAAGRIPGVSGREGRSVWIIDVLIGVVLIAFGLLLIRRGTKPQHEE</sequence>
<keyword evidence="2" id="KW-0812">Transmembrane</keyword>
<name>A0A6J4IJU0_9ACTN</name>
<feature type="compositionally biased region" description="Low complexity" evidence="1">
    <location>
        <begin position="1"/>
        <end position="18"/>
    </location>
</feature>
<evidence type="ECO:0000313" key="3">
    <source>
        <dbReference type="EMBL" id="CAA9254252.1"/>
    </source>
</evidence>
<organism evidence="3">
    <name type="scientific">uncultured Acidimicrobiales bacterium</name>
    <dbReference type="NCBI Taxonomy" id="310071"/>
    <lineage>
        <taxon>Bacteria</taxon>
        <taxon>Bacillati</taxon>
        <taxon>Actinomycetota</taxon>
        <taxon>Acidimicrobiia</taxon>
        <taxon>Acidimicrobiales</taxon>
        <taxon>environmental samples</taxon>
    </lineage>
</organism>
<dbReference type="EMBL" id="CADCSZ010000153">
    <property type="protein sequence ID" value="CAA9254252.1"/>
    <property type="molecule type" value="Genomic_DNA"/>
</dbReference>
<evidence type="ECO:0000256" key="2">
    <source>
        <dbReference type="SAM" id="Phobius"/>
    </source>
</evidence>
<keyword evidence="2" id="KW-1133">Transmembrane helix</keyword>
<protein>
    <submittedName>
        <fullName evidence="3">Uncharacterized protein</fullName>
    </submittedName>
</protein>